<feature type="chain" id="PRO_5046269792" evidence="1">
    <location>
        <begin position="23"/>
        <end position="161"/>
    </location>
</feature>
<sequence length="161" mass="17422">MCKISSIAFGIACLAGTGAAVAHEPPTAGWTIHIDAKRHIAGDLEAVAHHYCKGGLPGGVTACQLYDSDEENARLIGVEFIISADAYAALPEAEQALWHYHKEEIGQLDPSLPDMTEEEAAEFVKSIEETYGKIFLVWDSPKDELPVGQPQAYDIADNAKR</sequence>
<dbReference type="RefSeq" id="WP_240568272.1">
    <property type="nucleotide sequence ID" value="NZ_JAKVPY010000011.1"/>
</dbReference>
<keyword evidence="3" id="KW-1185">Reference proteome</keyword>
<accession>A0ABS9RUV7</accession>
<gene>
    <name evidence="2" type="ORF">MKP05_10740</name>
</gene>
<feature type="signal peptide" evidence="1">
    <location>
        <begin position="1"/>
        <end position="22"/>
    </location>
</feature>
<dbReference type="Pfam" id="PF06884">
    <property type="entry name" value="DUF1264"/>
    <property type="match status" value="1"/>
</dbReference>
<comment type="caution">
    <text evidence="2">The sequence shown here is derived from an EMBL/GenBank/DDBJ whole genome shotgun (WGS) entry which is preliminary data.</text>
</comment>
<name>A0ABS9RUV7_9GAMM</name>
<dbReference type="InterPro" id="IPR010686">
    <property type="entry name" value="OBAP-like"/>
</dbReference>
<evidence type="ECO:0000313" key="2">
    <source>
        <dbReference type="EMBL" id="MCH4563605.1"/>
    </source>
</evidence>
<dbReference type="EMBL" id="JAKVPY010000011">
    <property type="protein sequence ID" value="MCH4563605.1"/>
    <property type="molecule type" value="Genomic_DNA"/>
</dbReference>
<proteinExistence type="predicted"/>
<keyword evidence="1" id="KW-0732">Signal</keyword>
<dbReference type="PANTHER" id="PTHR31360">
    <property type="match status" value="1"/>
</dbReference>
<dbReference type="Proteomes" id="UP001202117">
    <property type="component" value="Unassembled WGS sequence"/>
</dbReference>
<protein>
    <submittedName>
        <fullName evidence="2">OBAP family protein</fullName>
    </submittedName>
</protein>
<dbReference type="PANTHER" id="PTHR31360:SF0">
    <property type="entry name" value="OIL BODY-ASSOCIATED PROTEIN 1B"/>
    <property type="match status" value="1"/>
</dbReference>
<evidence type="ECO:0000313" key="3">
    <source>
        <dbReference type="Proteomes" id="UP001202117"/>
    </source>
</evidence>
<reference evidence="2 3" key="1">
    <citation type="submission" date="2022-02" db="EMBL/GenBank/DDBJ databases">
        <title>Halomonas fukangensis sp. nov., a halophilic bacterium isolated from a bulk soil of Kalidium foliatum at Fukang.</title>
        <authorList>
            <person name="Huang Y."/>
        </authorList>
    </citation>
    <scope>NUCLEOTIDE SEQUENCE [LARGE SCALE GENOMIC DNA]</scope>
    <source>
        <strain evidence="2 3">EGI 63088</strain>
    </source>
</reference>
<organism evidence="2 3">
    <name type="scientific">Halomonas flagellata</name>
    <dbReference type="NCBI Taxonomy" id="2920385"/>
    <lineage>
        <taxon>Bacteria</taxon>
        <taxon>Pseudomonadati</taxon>
        <taxon>Pseudomonadota</taxon>
        <taxon>Gammaproteobacteria</taxon>
        <taxon>Oceanospirillales</taxon>
        <taxon>Halomonadaceae</taxon>
        <taxon>Halomonas</taxon>
    </lineage>
</organism>
<evidence type="ECO:0000256" key="1">
    <source>
        <dbReference type="SAM" id="SignalP"/>
    </source>
</evidence>